<keyword evidence="3" id="KW-1185">Reference proteome</keyword>
<dbReference type="HOGENOM" id="CLU_2143895_0_0_10"/>
<organism evidence="2 3">
    <name type="scientific">Rhodothermus marinus (strain ATCC 43812 / DSM 4252 / R-10)</name>
    <name type="common">Rhodothermus obamensis</name>
    <dbReference type="NCBI Taxonomy" id="518766"/>
    <lineage>
        <taxon>Bacteria</taxon>
        <taxon>Pseudomonadati</taxon>
        <taxon>Rhodothermota</taxon>
        <taxon>Rhodothermia</taxon>
        <taxon>Rhodothermales</taxon>
        <taxon>Rhodothermaceae</taxon>
        <taxon>Rhodothermus</taxon>
    </lineage>
</organism>
<dbReference type="eggNOG" id="ENOG502ZJJD">
    <property type="taxonomic scope" value="Bacteria"/>
</dbReference>
<evidence type="ECO:0000313" key="2">
    <source>
        <dbReference type="EMBL" id="ACY47002.1"/>
    </source>
</evidence>
<evidence type="ECO:0000313" key="3">
    <source>
        <dbReference type="Proteomes" id="UP000002221"/>
    </source>
</evidence>
<dbReference type="STRING" id="518766.Rmar_0093"/>
<dbReference type="KEGG" id="rmr:Rmar_0093"/>
<dbReference type="EMBL" id="CP001807">
    <property type="protein sequence ID" value="ACY47002.1"/>
    <property type="molecule type" value="Genomic_DNA"/>
</dbReference>
<feature type="chain" id="PRO_5003011209" description="Lipoprotein" evidence="1">
    <location>
        <begin position="18"/>
        <end position="112"/>
    </location>
</feature>
<keyword evidence="1" id="KW-0732">Signal</keyword>
<name>D0MK89_RHOM4</name>
<proteinExistence type="predicted"/>
<feature type="signal peptide" evidence="1">
    <location>
        <begin position="1"/>
        <end position="17"/>
    </location>
</feature>
<dbReference type="OrthoDB" id="9997768at2"/>
<gene>
    <name evidence="2" type="ordered locus">Rmar_0093</name>
</gene>
<sequence length="112" mass="12419">MYRLLLLALLSGCSMWAPVLEEPPTIWVAREFTGGRQCSDETYTPPDTRELLAAAGVRVYDVWVEHLAVIAVCGAPSYAAVHYARIAEADLERARQLGFEKSDPPNKTPQTE</sequence>
<evidence type="ECO:0008006" key="4">
    <source>
        <dbReference type="Google" id="ProtNLM"/>
    </source>
</evidence>
<dbReference type="Proteomes" id="UP000002221">
    <property type="component" value="Chromosome"/>
</dbReference>
<dbReference type="RefSeq" id="WP_012842614.1">
    <property type="nucleotide sequence ID" value="NC_013501.1"/>
</dbReference>
<evidence type="ECO:0000256" key="1">
    <source>
        <dbReference type="SAM" id="SignalP"/>
    </source>
</evidence>
<reference evidence="2 3" key="1">
    <citation type="journal article" date="2009" name="Stand. Genomic Sci.">
        <title>Complete genome sequence of Rhodothermus marinus type strain (R-10).</title>
        <authorList>
            <person name="Nolan M."/>
            <person name="Tindall B.J."/>
            <person name="Pomrenke H."/>
            <person name="Lapidus A."/>
            <person name="Copeland A."/>
            <person name="Glavina Del Rio T."/>
            <person name="Lucas S."/>
            <person name="Chen F."/>
            <person name="Tice H."/>
            <person name="Cheng J.F."/>
            <person name="Saunders E."/>
            <person name="Han C."/>
            <person name="Bruce D."/>
            <person name="Goodwin L."/>
            <person name="Chain P."/>
            <person name="Pitluck S."/>
            <person name="Ovchinikova G."/>
            <person name="Pati A."/>
            <person name="Ivanova N."/>
            <person name="Mavromatis K."/>
            <person name="Chen A."/>
            <person name="Palaniappan K."/>
            <person name="Land M."/>
            <person name="Hauser L."/>
            <person name="Chang Y.J."/>
            <person name="Jeffries C.D."/>
            <person name="Brettin T."/>
            <person name="Goker M."/>
            <person name="Bristow J."/>
            <person name="Eisen J.A."/>
            <person name="Markowitz V."/>
            <person name="Hugenholtz P."/>
            <person name="Kyrpides N.C."/>
            <person name="Klenk H.P."/>
            <person name="Detter J.C."/>
        </authorList>
    </citation>
    <scope>NUCLEOTIDE SEQUENCE [LARGE SCALE GENOMIC DNA]</scope>
    <source>
        <strain evidence="3">ATCC 43812 / DSM 4252 / R-10</strain>
    </source>
</reference>
<accession>D0MK89</accession>
<dbReference type="AlphaFoldDB" id="D0MK89"/>
<protein>
    <recommendedName>
        <fullName evidence="4">Lipoprotein</fullName>
    </recommendedName>
</protein>